<evidence type="ECO:0000256" key="1">
    <source>
        <dbReference type="SAM" id="Phobius"/>
    </source>
</evidence>
<organism evidence="2 3">
    <name type="scientific">Qipengyuania pacifica</name>
    <dbReference type="NCBI Taxonomy" id="2860199"/>
    <lineage>
        <taxon>Bacteria</taxon>
        <taxon>Pseudomonadati</taxon>
        <taxon>Pseudomonadota</taxon>
        <taxon>Alphaproteobacteria</taxon>
        <taxon>Sphingomonadales</taxon>
        <taxon>Erythrobacteraceae</taxon>
        <taxon>Qipengyuania</taxon>
    </lineage>
</organism>
<dbReference type="EMBL" id="JAIGNQ010000001">
    <property type="protein sequence ID" value="MBX7487284.1"/>
    <property type="molecule type" value="Genomic_DNA"/>
</dbReference>
<feature type="transmembrane region" description="Helical" evidence="1">
    <location>
        <begin position="105"/>
        <end position="123"/>
    </location>
</feature>
<feature type="transmembrane region" description="Helical" evidence="1">
    <location>
        <begin position="80"/>
        <end position="99"/>
    </location>
</feature>
<dbReference type="RefSeq" id="WP_103025198.1">
    <property type="nucleotide sequence ID" value="NZ_JAHWXO010000001.1"/>
</dbReference>
<protein>
    <submittedName>
        <fullName evidence="2">Uncharacterized protein</fullName>
    </submittedName>
</protein>
<keyword evidence="1" id="KW-0472">Membrane</keyword>
<proteinExistence type="predicted"/>
<sequence>MKPGSIRKFDWLYLGSIAVSLLGFVFNYDTIAAQTNAELAAQGVEGLSTGVLIGGLLFGTAISLALWFMISILRIELAKWLLLLLTAWSVLTTATAAASVFDSSVAWGLISTIMTIVALWFLFQPDAKAWFAEKKGGDGQP</sequence>
<keyword evidence="1" id="KW-1133">Transmembrane helix</keyword>
<comment type="caution">
    <text evidence="2">The sequence shown here is derived from an EMBL/GenBank/DDBJ whole genome shotgun (WGS) entry which is preliminary data.</text>
</comment>
<name>A0ABS7JEX3_9SPHN</name>
<keyword evidence="3" id="KW-1185">Reference proteome</keyword>
<reference evidence="2 3" key="1">
    <citation type="submission" date="2021-08" db="EMBL/GenBank/DDBJ databases">
        <title>Comparative Genomics Analysis of the Genus Qipengyuania Reveals Extensive Genetic Diversity and Metabolic Versatility, Including the Description of Fifteen Novel Species.</title>
        <authorList>
            <person name="Liu Y."/>
        </authorList>
    </citation>
    <scope>NUCLEOTIDE SEQUENCE [LARGE SCALE GENOMIC DNA]</scope>
    <source>
        <strain evidence="2 3">GH25</strain>
    </source>
</reference>
<dbReference type="Proteomes" id="UP000776651">
    <property type="component" value="Unassembled WGS sequence"/>
</dbReference>
<evidence type="ECO:0000313" key="2">
    <source>
        <dbReference type="EMBL" id="MBX7487284.1"/>
    </source>
</evidence>
<keyword evidence="1" id="KW-0812">Transmembrane</keyword>
<gene>
    <name evidence="2" type="ORF">K3177_02035</name>
</gene>
<feature type="transmembrane region" description="Helical" evidence="1">
    <location>
        <begin position="12"/>
        <end position="31"/>
    </location>
</feature>
<feature type="transmembrane region" description="Helical" evidence="1">
    <location>
        <begin position="51"/>
        <end position="73"/>
    </location>
</feature>
<accession>A0ABS7JEX3</accession>
<evidence type="ECO:0000313" key="3">
    <source>
        <dbReference type="Proteomes" id="UP000776651"/>
    </source>
</evidence>